<dbReference type="EMBL" id="BX571659">
    <property type="protein sequence ID" value="CAE09974.1"/>
    <property type="molecule type" value="Genomic_DNA"/>
</dbReference>
<gene>
    <name evidence="1" type="ordered locus">WS0865</name>
</gene>
<sequence>MLIFGHPAIPAPRFRPIQGIDQIAAIPASEVVYFDASMDANRALGCHCHQEKVAYAVKIGRISELLLYANLGASYVILEDFLQSFQQIADHYLLDTKILVTIEKESQIEEVAKLGIDGVIFSHFLA</sequence>
<evidence type="ECO:0008006" key="3">
    <source>
        <dbReference type="Google" id="ProtNLM"/>
    </source>
</evidence>
<dbReference type="STRING" id="273121.WS0865"/>
<reference evidence="1 2" key="1">
    <citation type="journal article" date="2003" name="Proc. Natl. Acad. Sci. U.S.A.">
        <title>Complete genome sequence and analysis of Wolinella succinogenes.</title>
        <authorList>
            <person name="Baar C."/>
            <person name="Eppinger M."/>
            <person name="Raddatz G."/>
            <person name="Simon JM."/>
            <person name="Lanz C."/>
            <person name="Klimmek O."/>
            <person name="Nandakumar R."/>
            <person name="Gross R."/>
            <person name="Rosinus A."/>
            <person name="Keller H."/>
            <person name="Jagtap P."/>
            <person name="Linke B."/>
            <person name="Meyer F."/>
            <person name="Lederer H."/>
            <person name="Schuster S.C."/>
        </authorList>
    </citation>
    <scope>NUCLEOTIDE SEQUENCE [LARGE SCALE GENOMIC DNA]</scope>
    <source>
        <strain evidence="2">ATCC 29543 / DSM 1740 / CCUG 13145 / JCM 31913 / LMG 7466 / NCTC 11488 / FDC 602W</strain>
    </source>
</reference>
<organism evidence="2">
    <name type="scientific">Wolinella succinogenes (strain ATCC 29543 / DSM 1740 / CCUG 13145 / JCM 31913 / LMG 7466 / NCTC 11488 / FDC 602W)</name>
    <name type="common">Vibrio succinogenes</name>
    <dbReference type="NCBI Taxonomy" id="273121"/>
    <lineage>
        <taxon>Bacteria</taxon>
        <taxon>Pseudomonadati</taxon>
        <taxon>Campylobacterota</taxon>
        <taxon>Epsilonproteobacteria</taxon>
        <taxon>Campylobacterales</taxon>
        <taxon>Helicobacteraceae</taxon>
        <taxon>Wolinella</taxon>
    </lineage>
</organism>
<proteinExistence type="predicted"/>
<name>Q7MS19_WOLSU</name>
<protein>
    <recommendedName>
        <fullName evidence="3">Indole-3-glycerol-phosphate synthase</fullName>
    </recommendedName>
</protein>
<evidence type="ECO:0000313" key="1">
    <source>
        <dbReference type="EMBL" id="CAE09974.1"/>
    </source>
</evidence>
<dbReference type="KEGG" id="wsu:WS0865"/>
<dbReference type="HOGENOM" id="CLU_124385_1_0_7"/>
<dbReference type="RefSeq" id="WP_011138771.1">
    <property type="nucleotide sequence ID" value="NC_005090.1"/>
</dbReference>
<keyword evidence="2" id="KW-1185">Reference proteome</keyword>
<dbReference type="AlphaFoldDB" id="Q7MS19"/>
<evidence type="ECO:0000313" key="2">
    <source>
        <dbReference type="Proteomes" id="UP000000422"/>
    </source>
</evidence>
<dbReference type="Proteomes" id="UP000000422">
    <property type="component" value="Chromosome"/>
</dbReference>
<accession>Q7MS19</accession>